<name>A0A2Z6R0Q8_9GLOM</name>
<organism evidence="1 2">
    <name type="scientific">Rhizophagus clarus</name>
    <dbReference type="NCBI Taxonomy" id="94130"/>
    <lineage>
        <taxon>Eukaryota</taxon>
        <taxon>Fungi</taxon>
        <taxon>Fungi incertae sedis</taxon>
        <taxon>Mucoromycota</taxon>
        <taxon>Glomeromycotina</taxon>
        <taxon>Glomeromycetes</taxon>
        <taxon>Glomerales</taxon>
        <taxon>Glomeraceae</taxon>
        <taxon>Rhizophagus</taxon>
    </lineage>
</organism>
<proteinExistence type="predicted"/>
<reference evidence="1 2" key="1">
    <citation type="submission" date="2017-11" db="EMBL/GenBank/DDBJ databases">
        <title>The genome of Rhizophagus clarus HR1 reveals common genetic basis of auxotrophy among arbuscular mycorrhizal fungi.</title>
        <authorList>
            <person name="Kobayashi Y."/>
        </authorList>
    </citation>
    <scope>NUCLEOTIDE SEQUENCE [LARGE SCALE GENOMIC DNA]</scope>
    <source>
        <strain evidence="1 2">HR1</strain>
    </source>
</reference>
<accession>A0A2Z6R0Q8</accession>
<comment type="caution">
    <text evidence="1">The sequence shown here is derived from an EMBL/GenBank/DDBJ whole genome shotgun (WGS) entry which is preliminary data.</text>
</comment>
<keyword evidence="2" id="KW-1185">Reference proteome</keyword>
<evidence type="ECO:0000313" key="2">
    <source>
        <dbReference type="Proteomes" id="UP000247702"/>
    </source>
</evidence>
<dbReference type="STRING" id="94130.A0A2Z6R0Q8"/>
<gene>
    <name evidence="1" type="ORF">RclHR1_17520003</name>
</gene>
<evidence type="ECO:0000313" key="1">
    <source>
        <dbReference type="EMBL" id="GBB90541.1"/>
    </source>
</evidence>
<sequence length="179" mass="21306">MIIALYIDSDKQTKNDGKWLKDINLIKDEWNAISELVPILESFANATELSDNSQYVIVKINTLQDCKNLILKVKNALYEFIIYYWNILKDYGLIAILLDSRYKSLSFIFSEFHNDIYLKLRSIYNEKKLEYSKQKKKYHEKYLINLLLASMFSRKYECGDEVTEYLRVEEISFSECPFN</sequence>
<protein>
    <submittedName>
        <fullName evidence="1">Uncharacterized protein</fullName>
    </submittedName>
</protein>
<dbReference type="EMBL" id="BEXD01000838">
    <property type="protein sequence ID" value="GBB90541.1"/>
    <property type="molecule type" value="Genomic_DNA"/>
</dbReference>
<dbReference type="Proteomes" id="UP000247702">
    <property type="component" value="Unassembled WGS sequence"/>
</dbReference>
<dbReference type="AlphaFoldDB" id="A0A2Z6R0Q8"/>